<dbReference type="GO" id="GO:0015074">
    <property type="term" value="P:DNA integration"/>
    <property type="evidence" value="ECO:0007669"/>
    <property type="project" value="UniProtKB-KW"/>
</dbReference>
<dbReference type="Gene3D" id="3.40.50.1390">
    <property type="entry name" value="Resolvase, N-terminal catalytic domain"/>
    <property type="match status" value="1"/>
</dbReference>
<name>A0A0K9GT39_9BACI</name>
<feature type="active site" description="O-(5'-phospho-DNA)-serine intermediate" evidence="4 5">
    <location>
        <position position="12"/>
    </location>
</feature>
<dbReference type="GO" id="GO:0003677">
    <property type="term" value="F:DNA binding"/>
    <property type="evidence" value="ECO:0007669"/>
    <property type="project" value="UniProtKB-KW"/>
</dbReference>
<feature type="domain" description="Resolvase/invertase-type recombinase catalytic" evidence="6">
    <location>
        <begin position="4"/>
        <end position="148"/>
    </location>
</feature>
<dbReference type="PROSITE" id="PS00397">
    <property type="entry name" value="RECOMBINASES_1"/>
    <property type="match status" value="1"/>
</dbReference>
<dbReference type="RefSeq" id="WP_049681152.1">
    <property type="nucleotide sequence ID" value="NZ_LFZW01000001.1"/>
</dbReference>
<dbReference type="PANTHER" id="PTHR30461:SF2">
    <property type="entry name" value="SERINE RECOMBINASE PINE-RELATED"/>
    <property type="match status" value="1"/>
</dbReference>
<evidence type="ECO:0000256" key="5">
    <source>
        <dbReference type="PROSITE-ProRule" id="PRU10137"/>
    </source>
</evidence>
<evidence type="ECO:0000256" key="2">
    <source>
        <dbReference type="ARBA" id="ARBA00023125"/>
    </source>
</evidence>
<reference evidence="8" key="1">
    <citation type="submission" date="2015-07" db="EMBL/GenBank/DDBJ databases">
        <title>Genome sequencing project for genomic taxonomy and phylogenomics of Bacillus-like bacteria.</title>
        <authorList>
            <person name="Liu B."/>
            <person name="Wang J."/>
            <person name="Zhu Y."/>
            <person name="Liu G."/>
            <person name="Chen Q."/>
            <person name="Chen Z."/>
            <person name="Lan J."/>
            <person name="Che J."/>
            <person name="Ge C."/>
            <person name="Shi H."/>
            <person name="Pan Z."/>
            <person name="Liu X."/>
        </authorList>
    </citation>
    <scope>NUCLEOTIDE SEQUENCE [LARGE SCALE GENOMIC DNA]</scope>
    <source>
        <strain evidence="8">FJAT-27997</strain>
    </source>
</reference>
<dbReference type="STRING" id="1679170.AC625_09880"/>
<comment type="caution">
    <text evidence="7">The sequence shown here is derived from an EMBL/GenBank/DDBJ whole genome shotgun (WGS) entry which is preliminary data.</text>
</comment>
<protein>
    <submittedName>
        <fullName evidence="7">DNA recombinase</fullName>
    </submittedName>
</protein>
<evidence type="ECO:0000313" key="8">
    <source>
        <dbReference type="Proteomes" id="UP000037146"/>
    </source>
</evidence>
<sequence>MDVRKFGYIRVSSKDQNEGRQLDAMKEKGIGERDIFMDKQSGKDFNRTQYQLLKRMLRKGDVLYIHSLDRFGRNKEEILQEWNDITKNIQADIVVVDMPLLDTTQFKDSLGTFIADLVLQILSWMAEEERERIRKRQREGIDLALQNGVAFGRPKVQVIEDFKEVYDRWKAGEMPAVKAMEKLGVKKTTFYKLVKEYERDFKKATIIEDYCRSLSLG</sequence>
<evidence type="ECO:0000256" key="4">
    <source>
        <dbReference type="PIRSR" id="PIRSR606118-50"/>
    </source>
</evidence>
<dbReference type="EMBL" id="LFZW01000001">
    <property type="protein sequence ID" value="KMY49805.1"/>
    <property type="molecule type" value="Genomic_DNA"/>
</dbReference>
<dbReference type="Pfam" id="PF00239">
    <property type="entry name" value="Resolvase"/>
    <property type="match status" value="1"/>
</dbReference>
<dbReference type="Proteomes" id="UP000037146">
    <property type="component" value="Unassembled WGS sequence"/>
</dbReference>
<dbReference type="CDD" id="cd03768">
    <property type="entry name" value="SR_ResInv"/>
    <property type="match status" value="1"/>
</dbReference>
<dbReference type="GO" id="GO:0000150">
    <property type="term" value="F:DNA strand exchange activity"/>
    <property type="evidence" value="ECO:0007669"/>
    <property type="project" value="InterPro"/>
</dbReference>
<accession>A0A0K9GT39</accession>
<dbReference type="InterPro" id="IPR036162">
    <property type="entry name" value="Resolvase-like_N_sf"/>
</dbReference>
<keyword evidence="2" id="KW-0238">DNA-binding</keyword>
<keyword evidence="3" id="KW-0233">DNA recombination</keyword>
<dbReference type="SUPFAM" id="SSF53041">
    <property type="entry name" value="Resolvase-like"/>
    <property type="match status" value="1"/>
</dbReference>
<dbReference type="InterPro" id="IPR050639">
    <property type="entry name" value="SSR_resolvase"/>
</dbReference>
<evidence type="ECO:0000256" key="3">
    <source>
        <dbReference type="ARBA" id="ARBA00023172"/>
    </source>
</evidence>
<keyword evidence="1" id="KW-0229">DNA integration</keyword>
<dbReference type="InterPro" id="IPR006118">
    <property type="entry name" value="Recombinase_CS"/>
</dbReference>
<evidence type="ECO:0000259" key="6">
    <source>
        <dbReference type="PROSITE" id="PS51736"/>
    </source>
</evidence>
<dbReference type="PROSITE" id="PS51736">
    <property type="entry name" value="RECOMBINASES_3"/>
    <property type="match status" value="1"/>
</dbReference>
<organism evidence="7 8">
    <name type="scientific">Peribacillus loiseleuriae</name>
    <dbReference type="NCBI Taxonomy" id="1679170"/>
    <lineage>
        <taxon>Bacteria</taxon>
        <taxon>Bacillati</taxon>
        <taxon>Bacillota</taxon>
        <taxon>Bacilli</taxon>
        <taxon>Bacillales</taxon>
        <taxon>Bacillaceae</taxon>
        <taxon>Peribacillus</taxon>
    </lineage>
</organism>
<dbReference type="AlphaFoldDB" id="A0A0K9GT39"/>
<gene>
    <name evidence="7" type="ORF">AC625_09880</name>
</gene>
<dbReference type="InterPro" id="IPR006119">
    <property type="entry name" value="Resolv_N"/>
</dbReference>
<dbReference type="PANTHER" id="PTHR30461">
    <property type="entry name" value="DNA-INVERTASE FROM LAMBDOID PROPHAGE"/>
    <property type="match status" value="1"/>
</dbReference>
<dbReference type="SMART" id="SM00857">
    <property type="entry name" value="Resolvase"/>
    <property type="match status" value="1"/>
</dbReference>
<proteinExistence type="predicted"/>
<evidence type="ECO:0000256" key="1">
    <source>
        <dbReference type="ARBA" id="ARBA00022908"/>
    </source>
</evidence>
<dbReference type="OrthoDB" id="9797501at2"/>
<evidence type="ECO:0000313" key="7">
    <source>
        <dbReference type="EMBL" id="KMY49805.1"/>
    </source>
</evidence>
<keyword evidence="8" id="KW-1185">Reference proteome</keyword>
<dbReference type="PATRIC" id="fig|1679170.3.peg.2199"/>